<feature type="non-terminal residue" evidence="1">
    <location>
        <position position="1"/>
    </location>
</feature>
<accession>A0ABD0Q0R1</accession>
<proteinExistence type="predicted"/>
<protein>
    <submittedName>
        <fullName evidence="1">Uncharacterized protein</fullName>
    </submittedName>
</protein>
<sequence length="95" mass="10024">VSFPGVPTVGPAPHIPAVTSFDTTLDSSSLVPVSVPDASAVSDVSASPVFPQPELPSLKQQPAPPHQIQIQQHLKFHFLPQGNSQTGKMQIDAHL</sequence>
<dbReference type="EMBL" id="JAMKFB020000012">
    <property type="protein sequence ID" value="KAL0179849.1"/>
    <property type="molecule type" value="Genomic_DNA"/>
</dbReference>
<organism evidence="1 2">
    <name type="scientific">Cirrhinus mrigala</name>
    <name type="common">Mrigala</name>
    <dbReference type="NCBI Taxonomy" id="683832"/>
    <lineage>
        <taxon>Eukaryota</taxon>
        <taxon>Metazoa</taxon>
        <taxon>Chordata</taxon>
        <taxon>Craniata</taxon>
        <taxon>Vertebrata</taxon>
        <taxon>Euteleostomi</taxon>
        <taxon>Actinopterygii</taxon>
        <taxon>Neopterygii</taxon>
        <taxon>Teleostei</taxon>
        <taxon>Ostariophysi</taxon>
        <taxon>Cypriniformes</taxon>
        <taxon>Cyprinidae</taxon>
        <taxon>Labeoninae</taxon>
        <taxon>Labeonini</taxon>
        <taxon>Cirrhinus</taxon>
    </lineage>
</organism>
<evidence type="ECO:0000313" key="2">
    <source>
        <dbReference type="Proteomes" id="UP001529510"/>
    </source>
</evidence>
<evidence type="ECO:0000313" key="1">
    <source>
        <dbReference type="EMBL" id="KAL0179849.1"/>
    </source>
</evidence>
<comment type="caution">
    <text evidence="1">The sequence shown here is derived from an EMBL/GenBank/DDBJ whole genome shotgun (WGS) entry which is preliminary data.</text>
</comment>
<dbReference type="Proteomes" id="UP001529510">
    <property type="component" value="Unassembled WGS sequence"/>
</dbReference>
<name>A0ABD0Q0R1_CIRMR</name>
<gene>
    <name evidence="1" type="ORF">M9458_025291</name>
</gene>
<reference evidence="1 2" key="1">
    <citation type="submission" date="2024-05" db="EMBL/GenBank/DDBJ databases">
        <title>Genome sequencing and assembly of Indian major carp, Cirrhinus mrigala (Hamilton, 1822).</title>
        <authorList>
            <person name="Mohindra V."/>
            <person name="Chowdhury L.M."/>
            <person name="Lal K."/>
            <person name="Jena J.K."/>
        </authorList>
    </citation>
    <scope>NUCLEOTIDE SEQUENCE [LARGE SCALE GENOMIC DNA]</scope>
    <source>
        <strain evidence="1">CM1030</strain>
        <tissue evidence="1">Blood</tissue>
    </source>
</reference>
<keyword evidence="2" id="KW-1185">Reference proteome</keyword>
<dbReference type="AlphaFoldDB" id="A0ABD0Q0R1"/>